<dbReference type="Gene3D" id="3.30.9.10">
    <property type="entry name" value="D-Amino Acid Oxidase, subunit A, domain 2"/>
    <property type="match status" value="1"/>
</dbReference>
<reference evidence="3 4" key="1">
    <citation type="submission" date="2020-08" db="EMBL/GenBank/DDBJ databases">
        <title>Genomic Encyclopedia of Type Strains, Phase IV (KMG-IV): sequencing the most valuable type-strain genomes for metagenomic binning, comparative biology and taxonomic classification.</title>
        <authorList>
            <person name="Goeker M."/>
        </authorList>
    </citation>
    <scope>NUCLEOTIDE SEQUENCE [LARGE SCALE GENOMIC DNA]</scope>
    <source>
        <strain evidence="3 4">DSM 21458</strain>
    </source>
</reference>
<dbReference type="Proteomes" id="UP000569951">
    <property type="component" value="Unassembled WGS sequence"/>
</dbReference>
<evidence type="ECO:0000259" key="2">
    <source>
        <dbReference type="Pfam" id="PF01266"/>
    </source>
</evidence>
<evidence type="ECO:0000313" key="4">
    <source>
        <dbReference type="Proteomes" id="UP000569951"/>
    </source>
</evidence>
<dbReference type="EMBL" id="JACHHG010000013">
    <property type="protein sequence ID" value="MBB6099655.1"/>
    <property type="molecule type" value="Genomic_DNA"/>
</dbReference>
<dbReference type="EC" id="1.4.3.19" evidence="3"/>
<dbReference type="InterPro" id="IPR006076">
    <property type="entry name" value="FAD-dep_OxRdtase"/>
</dbReference>
<dbReference type="InterPro" id="IPR036188">
    <property type="entry name" value="FAD/NAD-bd_sf"/>
</dbReference>
<protein>
    <submittedName>
        <fullName evidence="3">Glycine oxidase</fullName>
        <ecNumber evidence="3">1.4.3.19</ecNumber>
    </submittedName>
</protein>
<keyword evidence="4" id="KW-1185">Reference proteome</keyword>
<feature type="domain" description="FAD dependent oxidoreductase" evidence="2">
    <location>
        <begin position="103"/>
        <end position="288"/>
    </location>
</feature>
<evidence type="ECO:0000313" key="3">
    <source>
        <dbReference type="EMBL" id="MBB6099655.1"/>
    </source>
</evidence>
<dbReference type="GO" id="GO:0043799">
    <property type="term" value="F:glycine oxidase activity"/>
    <property type="evidence" value="ECO:0007669"/>
    <property type="project" value="UniProtKB-EC"/>
</dbReference>
<organism evidence="3 4">
    <name type="scientific">Deinobacterium chartae</name>
    <dbReference type="NCBI Taxonomy" id="521158"/>
    <lineage>
        <taxon>Bacteria</taxon>
        <taxon>Thermotogati</taxon>
        <taxon>Deinococcota</taxon>
        <taxon>Deinococci</taxon>
        <taxon>Deinococcales</taxon>
        <taxon>Deinococcaceae</taxon>
        <taxon>Deinobacterium</taxon>
    </lineage>
</organism>
<dbReference type="PANTHER" id="PTHR13847">
    <property type="entry name" value="SARCOSINE DEHYDROGENASE-RELATED"/>
    <property type="match status" value="1"/>
</dbReference>
<dbReference type="SUPFAM" id="SSF51905">
    <property type="entry name" value="FAD/NAD(P)-binding domain"/>
    <property type="match status" value="1"/>
</dbReference>
<keyword evidence="1 3" id="KW-0560">Oxidoreductase</keyword>
<accession>A0A841I755</accession>
<dbReference type="Gene3D" id="3.50.50.60">
    <property type="entry name" value="FAD/NAD(P)-binding domain"/>
    <property type="match status" value="2"/>
</dbReference>
<dbReference type="Pfam" id="PF01266">
    <property type="entry name" value="DAO"/>
    <property type="match status" value="2"/>
</dbReference>
<name>A0A841I755_9DEIO</name>
<proteinExistence type="predicted"/>
<gene>
    <name evidence="3" type="ORF">HNR42_003108</name>
</gene>
<dbReference type="RefSeq" id="WP_183988398.1">
    <property type="nucleotide sequence ID" value="NZ_JACHHG010000013.1"/>
</dbReference>
<dbReference type="PANTHER" id="PTHR13847:SF289">
    <property type="entry name" value="GLYCINE OXIDASE"/>
    <property type="match status" value="1"/>
</dbReference>
<comment type="caution">
    <text evidence="3">The sequence shown here is derived from an EMBL/GenBank/DDBJ whole genome shotgun (WGS) entry which is preliminary data.</text>
</comment>
<feature type="domain" description="FAD dependent oxidoreductase" evidence="2">
    <location>
        <begin position="2"/>
        <end position="74"/>
    </location>
</feature>
<dbReference type="GO" id="GO:0005737">
    <property type="term" value="C:cytoplasm"/>
    <property type="evidence" value="ECO:0007669"/>
    <property type="project" value="TreeGrafter"/>
</dbReference>
<dbReference type="AlphaFoldDB" id="A0A841I755"/>
<dbReference type="SUPFAM" id="SSF54373">
    <property type="entry name" value="FAD-linked reductases, C-terminal domain"/>
    <property type="match status" value="1"/>
</dbReference>
<sequence>MIAVIGGGVVGAVVAFELQRRGLEVTVFEARLPGAATPASAGMLAPGPEGLSGAALEDARAALALWPDLARALEAHGRGSVGLRFGMMRARSVPAHEDDLEAFPGEGWVNPLAVRDAALKTVPVLQQQVLRLEPVERGVRLHSARHTHTARAAVIAAGAWSANFGLPVYPLRGQALLLSAAPYPTPLYAAGRYAVPRAGRTYLGASVRATWDTRIEAQETEALLHGLEGIFPHLRGAAVLEARVGLRPFCDQGPLEGAHPSLPGVWCATGHGRHGTLLAPLTARRVADAVQQALAALSA</sequence>
<evidence type="ECO:0000256" key="1">
    <source>
        <dbReference type="ARBA" id="ARBA00023002"/>
    </source>
</evidence>